<dbReference type="Proteomes" id="UP000011083">
    <property type="component" value="Unassembled WGS sequence"/>
</dbReference>
<dbReference type="GO" id="GO:0005634">
    <property type="term" value="C:nucleus"/>
    <property type="evidence" value="ECO:0007669"/>
    <property type="project" value="UniProtKB-ARBA"/>
</dbReference>
<dbReference type="Gene3D" id="3.40.50.300">
    <property type="entry name" value="P-loop containing nucleotide triphosphate hydrolases"/>
    <property type="match status" value="1"/>
</dbReference>
<dbReference type="PROSITE" id="PS01215">
    <property type="entry name" value="MRP"/>
    <property type="match status" value="1"/>
</dbReference>
<keyword evidence="5" id="KW-0479">Metal-binding</keyword>
<accession>L8HLF1</accession>
<dbReference type="FunFam" id="3.40.50.300:FF:000796">
    <property type="entry name" value="Cytosolic Fe-S cluster assembly factor NUBP2"/>
    <property type="match status" value="1"/>
</dbReference>
<dbReference type="EMBL" id="KB007805">
    <property type="protein sequence ID" value="ELR25216.1"/>
    <property type="molecule type" value="Genomic_DNA"/>
</dbReference>
<dbReference type="GO" id="GO:0046872">
    <property type="term" value="F:metal ion binding"/>
    <property type="evidence" value="ECO:0007669"/>
    <property type="project" value="UniProtKB-KW"/>
</dbReference>
<evidence type="ECO:0000256" key="2">
    <source>
        <dbReference type="ARBA" id="ARBA00004430"/>
    </source>
</evidence>
<dbReference type="PANTHER" id="PTHR23264">
    <property type="entry name" value="NUCLEOTIDE-BINDING PROTEIN NBP35 YEAST -RELATED"/>
    <property type="match status" value="1"/>
</dbReference>
<dbReference type="RefSeq" id="XP_004367971.1">
    <property type="nucleotide sequence ID" value="XM_004367914.1"/>
</dbReference>
<dbReference type="SUPFAM" id="SSF52540">
    <property type="entry name" value="P-loop containing nucleoside triphosphate hydrolases"/>
    <property type="match status" value="1"/>
</dbReference>
<evidence type="ECO:0000256" key="8">
    <source>
        <dbReference type="ARBA" id="ARBA00023004"/>
    </source>
</evidence>
<dbReference type="PANTHER" id="PTHR23264:SF19">
    <property type="entry name" value="CYTOSOLIC FE-S CLUSTER ASSEMBLY FACTOR NUBP2"/>
    <property type="match status" value="1"/>
</dbReference>
<comment type="function">
    <text evidence="10">Component of the cytosolic iron-sulfur (Fe/S) protein assembly (CIA) machinery. Required for maturation of extramitochondrial Fe-S proteins. The NUBP1-NUBP2 heterotetramer forms a Fe-S scaffold complex, mediating the de novo assembly of an Fe-S cluster and its transfer to target apoproteins. Negatively regulates cilium formation and structure.</text>
</comment>
<evidence type="ECO:0000256" key="6">
    <source>
        <dbReference type="ARBA" id="ARBA00022741"/>
    </source>
</evidence>
<evidence type="ECO:0000256" key="11">
    <source>
        <dbReference type="ARBA" id="ARBA00065349"/>
    </source>
</evidence>
<evidence type="ECO:0000256" key="4">
    <source>
        <dbReference type="ARBA" id="ARBA00022490"/>
    </source>
</evidence>
<evidence type="ECO:0000256" key="5">
    <source>
        <dbReference type="ARBA" id="ARBA00022723"/>
    </source>
</evidence>
<evidence type="ECO:0000256" key="3">
    <source>
        <dbReference type="ARBA" id="ARBA00022485"/>
    </source>
</evidence>
<dbReference type="InterPro" id="IPR000808">
    <property type="entry name" value="Mrp-like_CS"/>
</dbReference>
<dbReference type="VEuPathDB" id="AmoebaDB:ACA1_289690"/>
<comment type="subunit">
    <text evidence="11">Heterotetramer of 2 NUBP1 and 2 NUBP2 chains. Interacts with KIFC1. Interacts with NUBP1.</text>
</comment>
<sequence>MQEPSAKMVERMGRIKHKILVLSGKGGVGKSTVSTQLALALVKAGKKVGLLDIDLCGPSVPTLLALKDKSVHQASEGWVPVFADKEQRLSVMSIGFLLDSPDVPVVWRGPKKNAVIKQFLEDVCWGDLDYLVIDTPPGTSDEHISVTQYLGSFNPDGAVIVTTPQGVSLSDVRKEISFCKKIGLPVLGVVENMSGFVCPCCQEVTNIFSTGGGEAMAKDMGVLQSFIATLPSE</sequence>
<dbReference type="GeneID" id="14926261"/>
<dbReference type="HAMAP" id="MF_02040">
    <property type="entry name" value="Mrp_NBP35"/>
    <property type="match status" value="1"/>
</dbReference>
<dbReference type="CDD" id="cd02037">
    <property type="entry name" value="Mrp_NBP35"/>
    <property type="match status" value="1"/>
</dbReference>
<dbReference type="GO" id="GO:0140663">
    <property type="term" value="F:ATP-dependent FeS chaperone activity"/>
    <property type="evidence" value="ECO:0007669"/>
    <property type="project" value="InterPro"/>
</dbReference>
<dbReference type="OMA" id="WIPVFAD"/>
<dbReference type="InterPro" id="IPR033756">
    <property type="entry name" value="YlxH/NBP35"/>
</dbReference>
<dbReference type="AlphaFoldDB" id="L8HLF1"/>
<gene>
    <name evidence="12" type="ORF">ACA1_289690</name>
</gene>
<dbReference type="GO" id="GO:0005930">
    <property type="term" value="C:axoneme"/>
    <property type="evidence" value="ECO:0007669"/>
    <property type="project" value="UniProtKB-SubCell"/>
</dbReference>
<dbReference type="InterPro" id="IPR027417">
    <property type="entry name" value="P-loop_NTPase"/>
</dbReference>
<dbReference type="Pfam" id="PF10609">
    <property type="entry name" value="ParA"/>
    <property type="match status" value="1"/>
</dbReference>
<evidence type="ECO:0000313" key="12">
    <source>
        <dbReference type="EMBL" id="ELR25216.1"/>
    </source>
</evidence>
<evidence type="ECO:0008006" key="14">
    <source>
        <dbReference type="Google" id="ProtNLM"/>
    </source>
</evidence>
<keyword evidence="8" id="KW-0408">Iron</keyword>
<reference evidence="12 13" key="1">
    <citation type="journal article" date="2013" name="Genome Biol.">
        <title>Genome of Acanthamoeba castellanii highlights extensive lateral gene transfer and early evolution of tyrosine kinase signaling.</title>
        <authorList>
            <person name="Clarke M."/>
            <person name="Lohan A.J."/>
            <person name="Liu B."/>
            <person name="Lagkouvardos I."/>
            <person name="Roy S."/>
            <person name="Zafar N."/>
            <person name="Bertelli C."/>
            <person name="Schilde C."/>
            <person name="Kianianmomeni A."/>
            <person name="Burglin T.R."/>
            <person name="Frech C."/>
            <person name="Turcotte B."/>
            <person name="Kopec K.O."/>
            <person name="Synnott J.M."/>
            <person name="Choo C."/>
            <person name="Paponov I."/>
            <person name="Finkler A."/>
            <person name="Soon Heng Tan C."/>
            <person name="Hutchins A.P."/>
            <person name="Weinmeier T."/>
            <person name="Rattei T."/>
            <person name="Chu J.S."/>
            <person name="Gimenez G."/>
            <person name="Irimia M."/>
            <person name="Rigden D.J."/>
            <person name="Fitzpatrick D.A."/>
            <person name="Lorenzo-Morales J."/>
            <person name="Bateman A."/>
            <person name="Chiu C.H."/>
            <person name="Tang P."/>
            <person name="Hegemann P."/>
            <person name="Fromm H."/>
            <person name="Raoult D."/>
            <person name="Greub G."/>
            <person name="Miranda-Saavedra D."/>
            <person name="Chen N."/>
            <person name="Nash P."/>
            <person name="Ginger M.L."/>
            <person name="Horn M."/>
            <person name="Schaap P."/>
            <person name="Caler L."/>
            <person name="Loftus B."/>
        </authorList>
    </citation>
    <scope>NUCLEOTIDE SEQUENCE [LARGE SCALE GENOMIC DNA]</scope>
    <source>
        <strain evidence="12 13">Neff</strain>
    </source>
</reference>
<dbReference type="GO" id="GO:0005814">
    <property type="term" value="C:centriole"/>
    <property type="evidence" value="ECO:0007669"/>
    <property type="project" value="UniProtKB-SubCell"/>
</dbReference>
<keyword evidence="7" id="KW-0067">ATP-binding</keyword>
<dbReference type="InterPro" id="IPR019591">
    <property type="entry name" value="Mrp/NBP35_ATP-bd"/>
</dbReference>
<evidence type="ECO:0000256" key="1">
    <source>
        <dbReference type="ARBA" id="ARBA00004114"/>
    </source>
</evidence>
<dbReference type="KEGG" id="acan:ACA1_289690"/>
<evidence type="ECO:0000313" key="13">
    <source>
        <dbReference type="Proteomes" id="UP000011083"/>
    </source>
</evidence>
<dbReference type="GO" id="GO:0005829">
    <property type="term" value="C:cytosol"/>
    <property type="evidence" value="ECO:0007669"/>
    <property type="project" value="TreeGrafter"/>
</dbReference>
<dbReference type="OrthoDB" id="1741334at2759"/>
<keyword evidence="4" id="KW-0963">Cytoplasm</keyword>
<keyword evidence="9" id="KW-0411">Iron-sulfur</keyword>
<name>L8HLF1_ACACF</name>
<protein>
    <recommendedName>
        <fullName evidence="14">Cytosolic Fe-S cluster assembly factor NUBP2 homolog</fullName>
    </recommendedName>
</protein>
<keyword evidence="3" id="KW-0004">4Fe-4S</keyword>
<comment type="subcellular location">
    <subcellularLocation>
        <location evidence="2">Cytoplasm</location>
        <location evidence="2">Cytoskeleton</location>
        <location evidence="2">Cilium axoneme</location>
    </subcellularLocation>
    <subcellularLocation>
        <location evidence="1">Cytoplasm</location>
        <location evidence="1">Cytoskeleton</location>
        <location evidence="1">Microtubule organizing center</location>
        <location evidence="1">Centrosome</location>
        <location evidence="1">Centriole</location>
    </subcellularLocation>
</comment>
<evidence type="ECO:0000256" key="7">
    <source>
        <dbReference type="ARBA" id="ARBA00022840"/>
    </source>
</evidence>
<dbReference type="GO" id="GO:0051539">
    <property type="term" value="F:4 iron, 4 sulfur cluster binding"/>
    <property type="evidence" value="ECO:0007669"/>
    <property type="project" value="UniProtKB-KW"/>
</dbReference>
<keyword evidence="13" id="KW-1185">Reference proteome</keyword>
<proteinExistence type="inferred from homology"/>
<evidence type="ECO:0000256" key="10">
    <source>
        <dbReference type="ARBA" id="ARBA00053368"/>
    </source>
</evidence>
<evidence type="ECO:0000256" key="9">
    <source>
        <dbReference type="ARBA" id="ARBA00023014"/>
    </source>
</evidence>
<dbReference type="GO" id="GO:0005524">
    <property type="term" value="F:ATP binding"/>
    <property type="evidence" value="ECO:0007669"/>
    <property type="project" value="UniProtKB-KW"/>
</dbReference>
<dbReference type="GO" id="GO:0016226">
    <property type="term" value="P:iron-sulfur cluster assembly"/>
    <property type="evidence" value="ECO:0007669"/>
    <property type="project" value="InterPro"/>
</dbReference>
<keyword evidence="6" id="KW-0547">Nucleotide-binding</keyword>
<organism evidence="12 13">
    <name type="scientific">Acanthamoeba castellanii (strain ATCC 30010 / Neff)</name>
    <dbReference type="NCBI Taxonomy" id="1257118"/>
    <lineage>
        <taxon>Eukaryota</taxon>
        <taxon>Amoebozoa</taxon>
        <taxon>Discosea</taxon>
        <taxon>Longamoebia</taxon>
        <taxon>Centramoebida</taxon>
        <taxon>Acanthamoebidae</taxon>
        <taxon>Acanthamoeba</taxon>
    </lineage>
</organism>
<dbReference type="STRING" id="1257118.L8HLF1"/>